<feature type="chain" id="PRO_5045524525" evidence="1">
    <location>
        <begin position="35"/>
        <end position="445"/>
    </location>
</feature>
<dbReference type="SUPFAM" id="SSF53850">
    <property type="entry name" value="Periplasmic binding protein-like II"/>
    <property type="match status" value="1"/>
</dbReference>
<dbReference type="Gene3D" id="3.40.190.10">
    <property type="entry name" value="Periplasmic binding protein-like II"/>
    <property type="match status" value="1"/>
</dbReference>
<evidence type="ECO:0000313" key="3">
    <source>
        <dbReference type="Proteomes" id="UP000623967"/>
    </source>
</evidence>
<evidence type="ECO:0000313" key="2">
    <source>
        <dbReference type="EMBL" id="MBL4955196.1"/>
    </source>
</evidence>
<dbReference type="Pfam" id="PF13416">
    <property type="entry name" value="SBP_bac_8"/>
    <property type="match status" value="1"/>
</dbReference>
<proteinExistence type="predicted"/>
<comment type="caution">
    <text evidence="2">The sequence shown here is derived from an EMBL/GenBank/DDBJ whole genome shotgun (WGS) entry which is preliminary data.</text>
</comment>
<sequence length="445" mass="48926">MLLNVTRITGGILLKSIKKLAAIGLSAVLAVSLAACNGKEKASSDSGKSSEKQITLNFWTFGATGYEDLAKAYETEHPNIKIKVRSAETAEHHDALFTALSAGSGAPDITMLEIDQLDRFKAAQDRFENLYDLGAKDIENLYLDWKWKTGENEKGDFLIGLPTDIGPKALYYRTDVFEAAGLPTDPEKVAALINSPAAFEEAGLKVKEKTGKPFIDSIEMAFRAYLDAAQETFLNPKGELLLEQDGNAVKKAYDYAVKLNKLGIVGKFEMWSPEWANAVNKGEFAAELGAGWLKGWMEGNATEAAGKWRVATLPSDFAANWGGSFIAIPKETKHAKEAYQFASWLISPENQLKSFQEKGLFPSAPSIYDMEAFKNNQDKFFGGQSTAPVFAKAAQDVNGAIFKGEKYFPVYQEVLNALKNVQNKGTDPEKEWKDAVKRAKDLLSR</sequence>
<gene>
    <name evidence="2" type="ORF">JK635_23940</name>
</gene>
<dbReference type="Proteomes" id="UP000623967">
    <property type="component" value="Unassembled WGS sequence"/>
</dbReference>
<dbReference type="PANTHER" id="PTHR43649:SF32">
    <property type="entry name" value="SUGAR BINDING SECRETED PROTEIN"/>
    <property type="match status" value="1"/>
</dbReference>
<accession>A0ABS1TY40</accession>
<organism evidence="2 3">
    <name type="scientific">Neobacillus paridis</name>
    <dbReference type="NCBI Taxonomy" id="2803862"/>
    <lineage>
        <taxon>Bacteria</taxon>
        <taxon>Bacillati</taxon>
        <taxon>Bacillota</taxon>
        <taxon>Bacilli</taxon>
        <taxon>Bacillales</taxon>
        <taxon>Bacillaceae</taxon>
        <taxon>Neobacillus</taxon>
    </lineage>
</organism>
<name>A0ABS1TY40_9BACI</name>
<feature type="signal peptide" evidence="1">
    <location>
        <begin position="1"/>
        <end position="34"/>
    </location>
</feature>
<dbReference type="InterPro" id="IPR006059">
    <property type="entry name" value="SBP"/>
</dbReference>
<protein>
    <submittedName>
        <fullName evidence="2">Extracellular solute-binding protein</fullName>
    </submittedName>
</protein>
<dbReference type="EMBL" id="JAESWB010000408">
    <property type="protein sequence ID" value="MBL4955196.1"/>
    <property type="molecule type" value="Genomic_DNA"/>
</dbReference>
<evidence type="ECO:0000256" key="1">
    <source>
        <dbReference type="SAM" id="SignalP"/>
    </source>
</evidence>
<keyword evidence="3" id="KW-1185">Reference proteome</keyword>
<keyword evidence="1" id="KW-0732">Signal</keyword>
<reference evidence="2 3" key="1">
    <citation type="submission" date="2021-01" db="EMBL/GenBank/DDBJ databases">
        <title>Genome public.</title>
        <authorList>
            <person name="Liu C."/>
            <person name="Sun Q."/>
        </authorList>
    </citation>
    <scope>NUCLEOTIDE SEQUENCE [LARGE SCALE GENOMIC DNA]</scope>
    <source>
        <strain evidence="2 3">YIM B02564</strain>
    </source>
</reference>
<dbReference type="PANTHER" id="PTHR43649">
    <property type="entry name" value="ARABINOSE-BINDING PROTEIN-RELATED"/>
    <property type="match status" value="1"/>
</dbReference>
<dbReference type="InterPro" id="IPR050490">
    <property type="entry name" value="Bact_solute-bd_prot1"/>
</dbReference>